<dbReference type="RefSeq" id="XP_016979595.2">
    <property type="nucleotide sequence ID" value="XM_017124106.2"/>
</dbReference>
<reference evidence="1" key="1">
    <citation type="submission" date="2025-08" db="UniProtKB">
        <authorList>
            <consortium name="RefSeq"/>
        </authorList>
    </citation>
    <scope>IDENTIFICATION</scope>
</reference>
<organism evidence="1">
    <name type="scientific">Drosophila rhopaloa</name>
    <name type="common">Fruit fly</name>
    <dbReference type="NCBI Taxonomy" id="1041015"/>
    <lineage>
        <taxon>Eukaryota</taxon>
        <taxon>Metazoa</taxon>
        <taxon>Ecdysozoa</taxon>
        <taxon>Arthropoda</taxon>
        <taxon>Hexapoda</taxon>
        <taxon>Insecta</taxon>
        <taxon>Pterygota</taxon>
        <taxon>Neoptera</taxon>
        <taxon>Endopterygota</taxon>
        <taxon>Diptera</taxon>
        <taxon>Brachycera</taxon>
        <taxon>Muscomorpha</taxon>
        <taxon>Ephydroidea</taxon>
        <taxon>Drosophilidae</taxon>
        <taxon>Drosophila</taxon>
        <taxon>Sophophora</taxon>
    </lineage>
</organism>
<accession>A0A6P4EN04</accession>
<dbReference type="OrthoDB" id="7874504at2759"/>
<sequence>MRRNGEFRDTQISGPGSVTTFGFNANIGAFWPLSHGVTGHSPFSPRLKFFAMPHLRAQVEKHLPQVDDPLRPSGILRNLDGVKRLKDHGRCFYLMVDVIHLTGPTPGHTLIMIGTSDDGSVKQVVYTEVKKSTFTATQIMAAFEQVREAIALVELEKHLIAIIVDECPNNALLHVHSGYPVMADLNHLAKIVAADMKHVLQLLPNIHTRMVFREHNAQQKLELAWSGTSHFPGSAKRRVRGEIRVLRDVVSRRFAICSTPFNLREANNGVLETTGQKWASLTAELMVEAFTLEPNLSELEAQKLLRRIICLLCLLEDLDFDSTGLEKVAERAAKAALKKLHNQFEKVLKEERNRSSKEVAAVFSLQQQACELVAAKVCKFKGSEPEECVDSMLEGNPDEDLTADDALSVVSDEAGGTPPARMKLFEEETPTKRARMSLYQCTLCLEKCSSSVALYEHRLGCFYEKYNHECACGRLTVMHSQMAGHRRSCGLGSNLMVKVTGESTG</sequence>
<proteinExistence type="predicted"/>
<evidence type="ECO:0000313" key="1">
    <source>
        <dbReference type="RefSeq" id="XP_016979595.1"/>
    </source>
</evidence>
<name>A0A6P4EN04_DRORH</name>
<protein>
    <submittedName>
        <fullName evidence="1">Uncharacterized protein LOC108044942</fullName>
    </submittedName>
</protein>
<dbReference type="GeneID" id="108044942"/>
<dbReference type="AlphaFoldDB" id="A0A6P4EN04"/>
<dbReference type="RefSeq" id="XP_016979595.1">
    <property type="nucleotide sequence ID" value="XM_017124106.1"/>
</dbReference>
<gene>
    <name evidence="1" type="primary">LOC108044942</name>
</gene>